<gene>
    <name evidence="4" type="ORF">RMAR0315_LOCUS11442</name>
</gene>
<reference evidence="4" key="1">
    <citation type="submission" date="2021-01" db="EMBL/GenBank/DDBJ databases">
        <authorList>
            <person name="Corre E."/>
            <person name="Pelletier E."/>
            <person name="Niang G."/>
            <person name="Scheremetjew M."/>
            <person name="Finn R."/>
            <person name="Kale V."/>
            <person name="Holt S."/>
            <person name="Cochrane G."/>
            <person name="Meng A."/>
            <person name="Brown T."/>
            <person name="Cohen L."/>
        </authorList>
    </citation>
    <scope>NUCLEOTIDE SEQUENCE</scope>
    <source>
        <strain evidence="4">UTEX LB 2760</strain>
    </source>
</reference>
<dbReference type="InterPro" id="IPR008775">
    <property type="entry name" value="Phytyl_CoA_dOase-like"/>
</dbReference>
<evidence type="ECO:0000256" key="2">
    <source>
        <dbReference type="ARBA" id="ARBA00022723"/>
    </source>
</evidence>
<evidence type="ECO:0008006" key="5">
    <source>
        <dbReference type="Google" id="ProtNLM"/>
    </source>
</evidence>
<evidence type="ECO:0000256" key="1">
    <source>
        <dbReference type="ARBA" id="ARBA00001962"/>
    </source>
</evidence>
<comment type="cofactor">
    <cofactor evidence="1">
        <name>Fe cation</name>
        <dbReference type="ChEBI" id="CHEBI:24875"/>
    </cofactor>
</comment>
<dbReference type="EMBL" id="HBEK01021004">
    <property type="protein sequence ID" value="CAD8401438.1"/>
    <property type="molecule type" value="Transcribed_RNA"/>
</dbReference>
<dbReference type="Gene3D" id="2.60.120.620">
    <property type="entry name" value="q2cbj1_9rhob like domain"/>
    <property type="match status" value="1"/>
</dbReference>
<dbReference type="PANTHER" id="PTHR20883">
    <property type="entry name" value="PHYTANOYL-COA DIOXYGENASE DOMAIN CONTAINING 1"/>
    <property type="match status" value="1"/>
</dbReference>
<dbReference type="Pfam" id="PF05721">
    <property type="entry name" value="PhyH"/>
    <property type="match status" value="1"/>
</dbReference>
<keyword evidence="3" id="KW-0408">Iron</keyword>
<organism evidence="4">
    <name type="scientific">Rhodosorus marinus</name>
    <dbReference type="NCBI Taxonomy" id="101924"/>
    <lineage>
        <taxon>Eukaryota</taxon>
        <taxon>Rhodophyta</taxon>
        <taxon>Stylonematophyceae</taxon>
        <taxon>Stylonematales</taxon>
        <taxon>Stylonemataceae</taxon>
        <taxon>Rhodosorus</taxon>
    </lineage>
</organism>
<dbReference type="AlphaFoldDB" id="A0A7S0G6M4"/>
<proteinExistence type="predicted"/>
<sequence length="285" mass="32085">MVGLSEEQVEQFQRDGFLIVRGRVSLEETKRLRDVAWKYARELEGSEVFTTNDQSRKTGDKFMDSAYGIASFLEEEALDESGNLTRPPKDSVNKIGHALHELDPHVRRFTGRCGDMAASLGLKEPAVVQSMFIFKQPRIGGEVRAHRDSTFLWTDPPSCIAYWIALEDTTTKNGCLCAVPGSHHDPVEQRFAVTETGQKPAILGEPLRKYDEASWASLPMNEGDLILLHGALLHRSAANRSQRTRLAYTFHIVERKACLWSPQNWLQRSPEVPFPSIFELMDGTG</sequence>
<dbReference type="GO" id="GO:0046872">
    <property type="term" value="F:metal ion binding"/>
    <property type="evidence" value="ECO:0007669"/>
    <property type="project" value="UniProtKB-KW"/>
</dbReference>
<keyword evidence="2" id="KW-0479">Metal-binding</keyword>
<evidence type="ECO:0000313" key="4">
    <source>
        <dbReference type="EMBL" id="CAD8401438.1"/>
    </source>
</evidence>
<dbReference type="PANTHER" id="PTHR20883:SF15">
    <property type="entry name" value="PHYTANOYL-COA DIOXYGENASE DOMAIN-CONTAINING PROTEIN 1"/>
    <property type="match status" value="1"/>
</dbReference>
<accession>A0A7S0G6M4</accession>
<name>A0A7S0G6M4_9RHOD</name>
<dbReference type="SUPFAM" id="SSF51197">
    <property type="entry name" value="Clavaminate synthase-like"/>
    <property type="match status" value="1"/>
</dbReference>
<protein>
    <recommendedName>
        <fullName evidence="5">Fe2OG dioxygenase domain-containing protein</fullName>
    </recommendedName>
</protein>
<evidence type="ECO:0000256" key="3">
    <source>
        <dbReference type="ARBA" id="ARBA00023004"/>
    </source>
</evidence>